<dbReference type="EMBL" id="BAABUK010000002">
    <property type="protein sequence ID" value="GAA5807283.1"/>
    <property type="molecule type" value="Genomic_DNA"/>
</dbReference>
<dbReference type="Gene3D" id="3.80.10.10">
    <property type="entry name" value="Ribonuclease Inhibitor"/>
    <property type="match status" value="1"/>
</dbReference>
<dbReference type="SUPFAM" id="SSF52047">
    <property type="entry name" value="RNI-like"/>
    <property type="match status" value="1"/>
</dbReference>
<organism evidence="1 2">
    <name type="scientific">Mucor flavus</name>
    <dbReference type="NCBI Taxonomy" id="439312"/>
    <lineage>
        <taxon>Eukaryota</taxon>
        <taxon>Fungi</taxon>
        <taxon>Fungi incertae sedis</taxon>
        <taxon>Mucoromycota</taxon>
        <taxon>Mucoromycotina</taxon>
        <taxon>Mucoromycetes</taxon>
        <taxon>Mucorales</taxon>
        <taxon>Mucorineae</taxon>
        <taxon>Mucoraceae</taxon>
        <taxon>Mucor</taxon>
    </lineage>
</organism>
<comment type="caution">
    <text evidence="1">The sequence shown here is derived from an EMBL/GenBank/DDBJ whole genome shotgun (WGS) entry which is preliminary data.</text>
</comment>
<evidence type="ECO:0008006" key="3">
    <source>
        <dbReference type="Google" id="ProtNLM"/>
    </source>
</evidence>
<dbReference type="InterPro" id="IPR032675">
    <property type="entry name" value="LRR_dom_sf"/>
</dbReference>
<gene>
    <name evidence="1" type="ORF">MFLAVUS_000640</name>
</gene>
<keyword evidence="2" id="KW-1185">Reference proteome</keyword>
<accession>A0ABP9YK95</accession>
<evidence type="ECO:0000313" key="2">
    <source>
        <dbReference type="Proteomes" id="UP001473302"/>
    </source>
</evidence>
<proteinExistence type="predicted"/>
<reference evidence="1 2" key="1">
    <citation type="submission" date="2024-04" db="EMBL/GenBank/DDBJ databases">
        <title>genome sequences of Mucor flavus KT1a and Helicostylum pulchrum KT1b strains isolated from the surface of a dry-aged beef.</title>
        <authorList>
            <person name="Toyotome T."/>
            <person name="Hosono M."/>
            <person name="Torimaru M."/>
            <person name="Fukuda K."/>
            <person name="Mikami N."/>
        </authorList>
    </citation>
    <scope>NUCLEOTIDE SEQUENCE [LARGE SCALE GENOMIC DNA]</scope>
    <source>
        <strain evidence="1 2">KT1a</strain>
    </source>
</reference>
<sequence>MLLGSRNFPTEIFDNILFYLSRSALYQCIYVCKEWSSSASVLFYKELTVENDIPGITDLSHPIYQYNDILEKLIVTESASFFLQDQPFIKNLLYDFPNLKVLDFSNSQYLFHESLRCIISNPRVNLPRIQEIIVHKHPDALTEVTTSSETLTRCHIKLCKLVHQTITCLTFSYINLPRWMECIHIYTKLTHLTIHNNYAFRSLEVPVESLMAFFLRQCPSLIEFTLLNSFYLPDNYDMLPRDIEALCRRVYEYEQSIPISNEIIQECLPSTPHFNLTTLSLALSTINTSQMKHVISYMPSLKSFKLILTRTNVHTWLKKNCRRTILQFANHLSLIKDVVFTMSELSSSVTVESIGPFIDQHTDLLCTLLNTLKGSSRKFRSSYTRFPLFFKQRRPVNQATNFSFQTKNDQHLHFEYAIAYADFMSSYHTNLSSPFLLAVSPIVMVGEKKKELDIIVTNNEPNGVVRYALANFNHIDILRIYTHKLNIPESDLDHHYVVKYVREYGMVSANIKDLPRVSKNSFPDIRVLTLEDDRLWDQHVKPTSRYLLSRSYGGNLTYEDEECSEEEDEEYYPDEEGYPDSTFSFDLTNHKCLQELHLSASWITDKDYLVLIIFKKTIDSKESETSFHTYHNVSGKYKQIKNDSQLERGYCANYSKYTMIFVIRTVSNITFSIF</sequence>
<name>A0ABP9YK95_9FUNG</name>
<dbReference type="Proteomes" id="UP001473302">
    <property type="component" value="Unassembled WGS sequence"/>
</dbReference>
<dbReference type="InterPro" id="IPR036047">
    <property type="entry name" value="F-box-like_dom_sf"/>
</dbReference>
<evidence type="ECO:0000313" key="1">
    <source>
        <dbReference type="EMBL" id="GAA5807283.1"/>
    </source>
</evidence>
<protein>
    <recommendedName>
        <fullName evidence="3">F-box domain-containing protein</fullName>
    </recommendedName>
</protein>
<dbReference type="SUPFAM" id="SSF81383">
    <property type="entry name" value="F-box domain"/>
    <property type="match status" value="1"/>
</dbReference>